<dbReference type="Proteomes" id="UP000624244">
    <property type="component" value="Unassembled WGS sequence"/>
</dbReference>
<organism evidence="3 4">
    <name type="scientific">Cochliobolus sativus</name>
    <name type="common">Common root rot and spot blotch fungus</name>
    <name type="synonym">Bipolaris sorokiniana</name>
    <dbReference type="NCBI Taxonomy" id="45130"/>
    <lineage>
        <taxon>Eukaryota</taxon>
        <taxon>Fungi</taxon>
        <taxon>Dikarya</taxon>
        <taxon>Ascomycota</taxon>
        <taxon>Pezizomycotina</taxon>
        <taxon>Dothideomycetes</taxon>
        <taxon>Pleosporomycetidae</taxon>
        <taxon>Pleosporales</taxon>
        <taxon>Pleosporineae</taxon>
        <taxon>Pleosporaceae</taxon>
        <taxon>Bipolaris</taxon>
    </lineage>
</organism>
<feature type="region of interest" description="Disordered" evidence="1">
    <location>
        <begin position="60"/>
        <end position="84"/>
    </location>
</feature>
<reference evidence="3" key="1">
    <citation type="submission" date="2019-11" db="EMBL/GenBank/DDBJ databases">
        <title>Bipolaris sorokiniana Genome sequencing.</title>
        <authorList>
            <person name="Wang H."/>
        </authorList>
    </citation>
    <scope>NUCLEOTIDE SEQUENCE</scope>
</reference>
<keyword evidence="2" id="KW-0472">Membrane</keyword>
<gene>
    <name evidence="3" type="ORF">GGP41_009924</name>
</gene>
<feature type="transmembrane region" description="Helical" evidence="2">
    <location>
        <begin position="31"/>
        <end position="50"/>
    </location>
</feature>
<accession>A0A8H5ZGG2</accession>
<feature type="compositionally biased region" description="Polar residues" evidence="1">
    <location>
        <begin position="63"/>
        <end position="78"/>
    </location>
</feature>
<evidence type="ECO:0000256" key="1">
    <source>
        <dbReference type="SAM" id="MobiDB-lite"/>
    </source>
</evidence>
<sequence>MTCCCHVNCTPCVLDMQHTKHLTRSTPHDCFVGLLPWSLLLVLSIVLYAWNRKRPGQRIRGKQLTSTQNVQPITSVEKNPSGEEHSEAAYYSIEPLSDFDLETTEPLQLRPFKPKYHMTMALENTTLSDLVTMDNTYLERLDIRRQIIQDQRSEVIAYEPQAVPAVMELYTWAIGTYLPRRFPSIYSIVHHIASEEPASTYLKNHATNTLIPLQVTSPELALQILGENIDTEFLLLQKQDNPTTPQTLEPYRLTAFINCFPAGFSTLSKLGLSLAAIHAPVPHYAEKLEKSMDRYFSAFPVGKIVKRVNWSISTTGDLFCLAGAHMSESELETPRERERQEESVQLDKTVVRCERQTLHRLPRTGALVFGFKTYVYPIQQIRNEGNGHILAEAIDGLGRGTVPKITVYKRQVVWGEKVKAFLRREIDA</sequence>
<comment type="caution">
    <text evidence="3">The sequence shown here is derived from an EMBL/GenBank/DDBJ whole genome shotgun (WGS) entry which is preliminary data.</text>
</comment>
<dbReference type="EMBL" id="WNKQ01000010">
    <property type="protein sequence ID" value="KAF5848796.1"/>
    <property type="molecule type" value="Genomic_DNA"/>
</dbReference>
<dbReference type="InterPro" id="IPR021848">
    <property type="entry name" value="HODM_asu-like"/>
</dbReference>
<name>A0A8H5ZGG2_COCSA</name>
<dbReference type="Pfam" id="PF11927">
    <property type="entry name" value="HODM_asu-like"/>
    <property type="match status" value="1"/>
</dbReference>
<evidence type="ECO:0000313" key="4">
    <source>
        <dbReference type="Proteomes" id="UP000624244"/>
    </source>
</evidence>
<evidence type="ECO:0000256" key="2">
    <source>
        <dbReference type="SAM" id="Phobius"/>
    </source>
</evidence>
<keyword evidence="2" id="KW-1133">Transmembrane helix</keyword>
<proteinExistence type="predicted"/>
<keyword evidence="2" id="KW-0812">Transmembrane</keyword>
<protein>
    <submittedName>
        <fullName evidence="3">Uncharacterized protein</fullName>
    </submittedName>
</protein>
<dbReference type="AlphaFoldDB" id="A0A8H5ZGG2"/>
<evidence type="ECO:0000313" key="3">
    <source>
        <dbReference type="EMBL" id="KAF5848796.1"/>
    </source>
</evidence>